<accession>A0A929X034</accession>
<keyword evidence="2" id="KW-0472">Membrane</keyword>
<comment type="caution">
    <text evidence="3">The sequence shown here is derived from an EMBL/GenBank/DDBJ whole genome shotgun (WGS) entry which is preliminary data.</text>
</comment>
<keyword evidence="2" id="KW-0812">Transmembrane</keyword>
<gene>
    <name evidence="3" type="ORF">HXK21_05355</name>
</gene>
<proteinExistence type="predicted"/>
<keyword evidence="2" id="KW-1133">Transmembrane helix</keyword>
<feature type="compositionally biased region" description="Basic and acidic residues" evidence="1">
    <location>
        <begin position="97"/>
        <end position="106"/>
    </location>
</feature>
<name>A0A929X034_9BACT</name>
<evidence type="ECO:0008006" key="5">
    <source>
        <dbReference type="Google" id="ProtNLM"/>
    </source>
</evidence>
<dbReference type="Proteomes" id="UP000704068">
    <property type="component" value="Unassembled WGS sequence"/>
</dbReference>
<dbReference type="RefSeq" id="WP_303763890.1">
    <property type="nucleotide sequence ID" value="NZ_JABZGR010000013.1"/>
</dbReference>
<dbReference type="EMBL" id="JABZGR010000013">
    <property type="protein sequence ID" value="MBF0970451.1"/>
    <property type="molecule type" value="Genomic_DNA"/>
</dbReference>
<evidence type="ECO:0000256" key="2">
    <source>
        <dbReference type="SAM" id="Phobius"/>
    </source>
</evidence>
<protein>
    <recommendedName>
        <fullName evidence="5">FeoB-associated Cys-rich membrane protein</fullName>
    </recommendedName>
</protein>
<evidence type="ECO:0000256" key="1">
    <source>
        <dbReference type="SAM" id="MobiDB-lite"/>
    </source>
</evidence>
<feature type="region of interest" description="Disordered" evidence="1">
    <location>
        <begin position="58"/>
        <end position="106"/>
    </location>
</feature>
<evidence type="ECO:0000313" key="4">
    <source>
        <dbReference type="Proteomes" id="UP000704068"/>
    </source>
</evidence>
<dbReference type="AlphaFoldDB" id="A0A929X034"/>
<sequence length="106" mass="11307">MLQDIIVYIIVGAAFIYCILGLFRHFRASGKGVNKCASCTAECPLKNLKSAQQAAGTCSSCGTSNPARPNAKTCSHYRKATKRKADSPSHKANSPSHKVDSPSHKA</sequence>
<evidence type="ECO:0000313" key="3">
    <source>
        <dbReference type="EMBL" id="MBF0970451.1"/>
    </source>
</evidence>
<organism evidence="3 4">
    <name type="scientific">Alloprevotella tannerae</name>
    <dbReference type="NCBI Taxonomy" id="76122"/>
    <lineage>
        <taxon>Bacteria</taxon>
        <taxon>Pseudomonadati</taxon>
        <taxon>Bacteroidota</taxon>
        <taxon>Bacteroidia</taxon>
        <taxon>Bacteroidales</taxon>
        <taxon>Prevotellaceae</taxon>
        <taxon>Alloprevotella</taxon>
    </lineage>
</organism>
<feature type="transmembrane region" description="Helical" evidence="2">
    <location>
        <begin position="6"/>
        <end position="23"/>
    </location>
</feature>
<feature type="compositionally biased region" description="Polar residues" evidence="1">
    <location>
        <begin position="58"/>
        <end position="67"/>
    </location>
</feature>
<reference evidence="3" key="1">
    <citation type="submission" date="2020-04" db="EMBL/GenBank/DDBJ databases">
        <title>Deep metagenomics examines the oral microbiome during advanced dental caries in children, revealing novel taxa and co-occurrences with host molecules.</title>
        <authorList>
            <person name="Baker J.L."/>
            <person name="Morton J.T."/>
            <person name="Dinis M."/>
            <person name="Alvarez R."/>
            <person name="Tran N.C."/>
            <person name="Knight R."/>
            <person name="Edlund A."/>
        </authorList>
    </citation>
    <scope>NUCLEOTIDE SEQUENCE</scope>
    <source>
        <strain evidence="3">JCVI_34_bin.1</strain>
    </source>
</reference>